<reference evidence="2" key="1">
    <citation type="submission" date="2017-06" db="EMBL/GenBank/DDBJ databases">
        <authorList>
            <person name="Varghese N."/>
            <person name="Submissions S."/>
        </authorList>
    </citation>
    <scope>NUCLEOTIDE SEQUENCE [LARGE SCALE GENOMIC DNA]</scope>
    <source>
        <strain evidence="2">ANC 5114</strain>
    </source>
</reference>
<proteinExistence type="predicted"/>
<gene>
    <name evidence="1" type="ORF">SAMN05444584_0731</name>
</gene>
<protein>
    <submittedName>
        <fullName evidence="1">Phage tail tape measure protein, lambda family</fullName>
    </submittedName>
</protein>
<dbReference type="Proteomes" id="UP000243463">
    <property type="component" value="Unassembled WGS sequence"/>
</dbReference>
<dbReference type="RefSeq" id="WP_088822828.1">
    <property type="nucleotide sequence ID" value="NZ_FZLN01000001.1"/>
</dbReference>
<organism evidence="1 2">
    <name type="scientific">Acinetobacter apis</name>
    <dbReference type="NCBI Taxonomy" id="1229165"/>
    <lineage>
        <taxon>Bacteria</taxon>
        <taxon>Pseudomonadati</taxon>
        <taxon>Pseudomonadota</taxon>
        <taxon>Gammaproteobacteria</taxon>
        <taxon>Moraxellales</taxon>
        <taxon>Moraxellaceae</taxon>
        <taxon>Acinetobacter</taxon>
    </lineage>
</organism>
<dbReference type="EMBL" id="FZLN01000001">
    <property type="protein sequence ID" value="SNQ28804.1"/>
    <property type="molecule type" value="Genomic_DNA"/>
</dbReference>
<evidence type="ECO:0000313" key="1">
    <source>
        <dbReference type="EMBL" id="SNQ28804.1"/>
    </source>
</evidence>
<evidence type="ECO:0000313" key="2">
    <source>
        <dbReference type="Proteomes" id="UP000243463"/>
    </source>
</evidence>
<sequence>MNRYAAISAAWSSAPFPANLPAVAFATVKTGVLQAGIEAVSVGFSSGGYTGDGGVFEPAGVVHKCEVVFSQADVARLGGVGTVEGIRKGIKGYSDGGVVGGSSITSQLNNSNQQHGSINIEVNVTDSGVSTSGASTDNQKQLGQMIGNAVRAIIQQEQRQGGLLSKEIVATKRDRLLFK</sequence>
<dbReference type="OrthoDB" id="6174294at2"/>
<name>A0A217EEL0_9GAMM</name>
<keyword evidence="2" id="KW-1185">Reference proteome</keyword>
<dbReference type="AlphaFoldDB" id="A0A217EEL0"/>
<accession>A0A217EEL0</accession>